<evidence type="ECO:0000256" key="6">
    <source>
        <dbReference type="ARBA" id="ARBA00023235"/>
    </source>
</evidence>
<dbReference type="GO" id="GO:0005524">
    <property type="term" value="F:ATP binding"/>
    <property type="evidence" value="ECO:0007669"/>
    <property type="project" value="InterPro"/>
</dbReference>
<feature type="site" description="Interaction with DNA" evidence="7">
    <location>
        <position position="89"/>
    </location>
</feature>
<dbReference type="NCBIfam" id="TIGR01062">
    <property type="entry name" value="parC_Gneg"/>
    <property type="match status" value="1"/>
</dbReference>
<keyword evidence="6 7" id="KW-0413">Isomerase</keyword>
<dbReference type="PANTHER" id="PTHR43493:SF1">
    <property type="entry name" value="DNA TOPOISOMERASE 4 SUBUNIT A"/>
    <property type="match status" value="1"/>
</dbReference>
<comment type="similarity">
    <text evidence="7">Belongs to the type II topoisomerase GyrA/ParC subunit family. ParC type 1 subfamily.</text>
</comment>
<dbReference type="Gene3D" id="3.30.1360.40">
    <property type="match status" value="1"/>
</dbReference>
<dbReference type="AlphaFoldDB" id="A0A094Z385"/>
<comment type="caution">
    <text evidence="10">The sequence shown here is derived from an EMBL/GenBank/DDBJ whole genome shotgun (WGS) entry which is preliminary data.</text>
</comment>
<reference evidence="10 11" key="1">
    <citation type="journal article" date="2015" name="Phytopathology">
        <title>Genomes of Candidatus Liberibacter solanacearum haplotype A from New Zealand and the USA suggest significant genome plasticity in the species.</title>
        <authorList>
            <person name="Thompson S.M."/>
            <person name="Johnson C.P."/>
            <person name="Lu A.Y."/>
            <person name="Frampton R.A."/>
            <person name="Sullivan K.L."/>
            <person name="Fiers M.W."/>
            <person name="Crowhurst R.N."/>
            <person name="Pitman A.R."/>
            <person name="Scott I."/>
            <person name="Gudmestad N.C."/>
            <person name="Smith G.R."/>
        </authorList>
    </citation>
    <scope>NUCLEOTIDE SEQUENCE [LARGE SCALE GENOMIC DNA]</scope>
    <source>
        <strain evidence="10 11">LsoNZ1</strain>
    </source>
</reference>
<dbReference type="NCBIfam" id="NF004044">
    <property type="entry name" value="PRK05561.1"/>
    <property type="match status" value="1"/>
</dbReference>
<keyword evidence="11" id="KW-1185">Reference proteome</keyword>
<evidence type="ECO:0000313" key="11">
    <source>
        <dbReference type="Proteomes" id="UP000033731"/>
    </source>
</evidence>
<dbReference type="InterPro" id="IPR013758">
    <property type="entry name" value="Topo_IIA_A/C_ab"/>
</dbReference>
<dbReference type="GO" id="GO:0007059">
    <property type="term" value="P:chromosome segregation"/>
    <property type="evidence" value="ECO:0007669"/>
    <property type="project" value="UniProtKB-UniRule"/>
</dbReference>
<evidence type="ECO:0000256" key="3">
    <source>
        <dbReference type="ARBA" id="ARBA00023029"/>
    </source>
</evidence>
<feature type="site" description="Transition state stabilizer" evidence="7">
    <location>
        <position position="130"/>
    </location>
</feature>
<keyword evidence="3 7" id="KW-0799">Topoisomerase</keyword>
<dbReference type="InterPro" id="IPR035516">
    <property type="entry name" value="Gyrase/topoIV_suA_C"/>
</dbReference>
<dbReference type="SMART" id="SM00434">
    <property type="entry name" value="TOP4c"/>
    <property type="match status" value="1"/>
</dbReference>
<dbReference type="InterPro" id="IPR005742">
    <property type="entry name" value="TopoIV_A_Gneg"/>
</dbReference>
<dbReference type="Proteomes" id="UP000033731">
    <property type="component" value="Unassembled WGS sequence"/>
</dbReference>
<dbReference type="SUPFAM" id="SSF101904">
    <property type="entry name" value="GyrA/ParC C-terminal domain-like"/>
    <property type="match status" value="1"/>
</dbReference>
<evidence type="ECO:0000256" key="1">
    <source>
        <dbReference type="ARBA" id="ARBA00000185"/>
    </source>
</evidence>
<dbReference type="Pfam" id="PF03989">
    <property type="entry name" value="DNA_gyraseA_C"/>
    <property type="match status" value="2"/>
</dbReference>
<dbReference type="Pfam" id="PF00521">
    <property type="entry name" value="DNA_topoisoIV"/>
    <property type="match status" value="1"/>
</dbReference>
<dbReference type="FunFam" id="1.10.268.10:FF:000001">
    <property type="entry name" value="DNA gyrase subunit A"/>
    <property type="match status" value="1"/>
</dbReference>
<keyword evidence="4 7" id="KW-0238">DNA-binding</keyword>
<dbReference type="PROSITE" id="PS52040">
    <property type="entry name" value="TOPO_IIA"/>
    <property type="match status" value="1"/>
</dbReference>
<dbReference type="HAMAP" id="MF_00936">
    <property type="entry name" value="ParC_type1"/>
    <property type="match status" value="1"/>
</dbReference>
<dbReference type="Gene3D" id="1.10.268.10">
    <property type="entry name" value="Topoisomerase, domain 3"/>
    <property type="match status" value="1"/>
</dbReference>
<comment type="subcellular location">
    <subcellularLocation>
        <location evidence="7">Cell membrane</location>
        <topology evidence="7">Peripheral membrane protein</topology>
    </subcellularLocation>
</comment>
<dbReference type="InterPro" id="IPR050220">
    <property type="entry name" value="Type_II_DNA_Topoisomerases"/>
</dbReference>
<comment type="subunit">
    <text evidence="7">Heterotetramer composed of ParC and ParE.</text>
</comment>
<evidence type="ECO:0000259" key="9">
    <source>
        <dbReference type="PROSITE" id="PS52040"/>
    </source>
</evidence>
<dbReference type="GO" id="GO:0005694">
    <property type="term" value="C:chromosome"/>
    <property type="evidence" value="ECO:0007669"/>
    <property type="project" value="InterPro"/>
</dbReference>
<protein>
    <recommendedName>
        <fullName evidence="7">DNA topoisomerase 4 subunit A</fullName>
        <ecNumber evidence="7">5.6.2.2</ecNumber>
    </recommendedName>
    <alternativeName>
        <fullName evidence="7">Topoisomerase IV subunit A</fullName>
    </alternativeName>
</protein>
<dbReference type="Gene3D" id="2.120.10.90">
    <property type="entry name" value="DNA gyrase/topoisomerase IV, subunit A, C-terminal"/>
    <property type="match status" value="1"/>
</dbReference>
<evidence type="ECO:0000256" key="2">
    <source>
        <dbReference type="ARBA" id="ARBA00022475"/>
    </source>
</evidence>
<evidence type="ECO:0000256" key="7">
    <source>
        <dbReference type="HAMAP-Rule" id="MF_00936"/>
    </source>
</evidence>
<keyword evidence="2 7" id="KW-1003">Cell membrane</keyword>
<evidence type="ECO:0000313" key="10">
    <source>
        <dbReference type="EMBL" id="KJZ82353.1"/>
    </source>
</evidence>
<dbReference type="InterPro" id="IPR006691">
    <property type="entry name" value="GyrA/parC_rep"/>
</dbReference>
<dbReference type="SUPFAM" id="SSF56719">
    <property type="entry name" value="Type II DNA topoisomerase"/>
    <property type="match status" value="1"/>
</dbReference>
<dbReference type="PATRIC" id="fig|556287.8.peg.1115"/>
<proteinExistence type="inferred from homology"/>
<name>A0A094Z385_9HYPH</name>
<dbReference type="InterPro" id="IPR013760">
    <property type="entry name" value="Topo_IIA-like_dom_sf"/>
</dbReference>
<dbReference type="RefSeq" id="WP_034442263.1">
    <property type="nucleotide sequence ID" value="NZ_JMTK01000002.1"/>
</dbReference>
<dbReference type="EMBL" id="JMTK01000002">
    <property type="protein sequence ID" value="KJZ82353.1"/>
    <property type="molecule type" value="Genomic_DNA"/>
</dbReference>
<dbReference type="GO" id="GO:0005737">
    <property type="term" value="C:cytoplasm"/>
    <property type="evidence" value="ECO:0007669"/>
    <property type="project" value="TreeGrafter"/>
</dbReference>
<dbReference type="PANTHER" id="PTHR43493">
    <property type="entry name" value="DNA GYRASE/TOPOISOMERASE SUBUNIT A"/>
    <property type="match status" value="1"/>
</dbReference>
<feature type="site" description="Interaction with DNA" evidence="7">
    <location>
        <position position="87"/>
    </location>
</feature>
<comment type="function">
    <text evidence="7">Topoisomerase IV is essential for chromosome segregation. It relaxes supercoiled DNA. Performs the decatenation events required during the replication of a circular DNA molecule.</text>
</comment>
<keyword evidence="5 7" id="KW-0472">Membrane</keyword>
<dbReference type="GO" id="GO:0003677">
    <property type="term" value="F:DNA binding"/>
    <property type="evidence" value="ECO:0007669"/>
    <property type="project" value="UniProtKB-UniRule"/>
</dbReference>
<comment type="catalytic activity">
    <reaction evidence="1 7 8">
        <text>ATP-dependent breakage, passage and rejoining of double-stranded DNA.</text>
        <dbReference type="EC" id="5.6.2.2"/>
    </reaction>
</comment>
<feature type="domain" description="Topo IIA-type catalytic" evidence="9">
    <location>
        <begin position="43"/>
        <end position="508"/>
    </location>
</feature>
<dbReference type="CDD" id="cd00187">
    <property type="entry name" value="TOP4c"/>
    <property type="match status" value="1"/>
</dbReference>
<evidence type="ECO:0000256" key="8">
    <source>
        <dbReference type="PROSITE-ProRule" id="PRU01384"/>
    </source>
</evidence>
<organism evidence="10 11">
    <name type="scientific">Candidatus Liberibacter solanacearum</name>
    <dbReference type="NCBI Taxonomy" id="556287"/>
    <lineage>
        <taxon>Bacteria</taxon>
        <taxon>Pseudomonadati</taxon>
        <taxon>Pseudomonadota</taxon>
        <taxon>Alphaproteobacteria</taxon>
        <taxon>Hyphomicrobiales</taxon>
        <taxon>Rhizobiaceae</taxon>
        <taxon>Liberibacter</taxon>
    </lineage>
</organism>
<sequence>MGADKTPNSDDLVEENFKSVSLKSALEERYLAYALSTIKERAIPDSRDGFKPVHRRIIHAMSEMGLDFNAAFKKSARIVGEVIGKLHPHGDQSVYDSLVRLAQSFVQRYPLIRGQGNFGNIDGDSAAAYRYTEARMTQVADLILQGVDENAVDFRDTYNEEDSEPVVFPGKFPNLLANGSSGIAVGMATSIPSHNVEEICEAALILINDPESSLEKLLEHIIGPDFPTGGIIVESRESIFESYRSGRGGFRVRAKWCVEDLGRGSWCIVVSEIPYQVQKSRLIEKIADLIMTKRIPLLEDIRDESAEDIRIVLFPKNRSVDPDLLMESMFVLSDLETRFPLNMNVLSMGRVPQVMSLDGVLKEWLVHRREVLLRRSSFRMQAIDRRVEVLKGLSIAYLNIDEVIAIIRNEDKPKPVMISRFSLTENQADAILNLRLRSLRKLEEYQIKSELDNLLLEKDDLDLLLNSEKKQWDQIACEIREVKEIFSKSTDLGRRRTVFCEALKTDKVAVQQAMIEKEPVTVVISKRGWIRSLKGHSIDLSALNFKEGDGLKIAFHAYTTERILLLSTDGRAYTLPAGNLLSGRGHGEAIQLLIDINHNQDIMAAFVQDPTCKLLVVSNKGNAFIVQESQIIANTRKGKQFFKISSGDTMKLVVKVIGDNVAVVGENRKLLIFPIDQIPEMNRGKGVRLQSYKDGGVSDVVCFNISEGLTWVDSAGRSFNRSKDDLIGWFGKRGGAGSLVPKGFPRSGNFFSK</sequence>
<dbReference type="InterPro" id="IPR002205">
    <property type="entry name" value="Topo_IIA_dom_A"/>
</dbReference>
<dbReference type="GO" id="GO:0006265">
    <property type="term" value="P:DNA topological change"/>
    <property type="evidence" value="ECO:0007669"/>
    <property type="project" value="UniProtKB-UniRule"/>
</dbReference>
<dbReference type="GO" id="GO:0003918">
    <property type="term" value="F:DNA topoisomerase type II (double strand cut, ATP-hydrolyzing) activity"/>
    <property type="evidence" value="ECO:0007669"/>
    <property type="project" value="UniProtKB-UniRule"/>
</dbReference>
<dbReference type="GO" id="GO:0009330">
    <property type="term" value="C:DNA topoisomerase type II (double strand cut, ATP-hydrolyzing) complex"/>
    <property type="evidence" value="ECO:0007669"/>
    <property type="project" value="TreeGrafter"/>
</dbReference>
<evidence type="ECO:0000256" key="5">
    <source>
        <dbReference type="ARBA" id="ARBA00023136"/>
    </source>
</evidence>
<gene>
    <name evidence="7" type="primary">parC</name>
    <name evidence="10" type="ORF">DJ66_1103</name>
</gene>
<dbReference type="InterPro" id="IPR013757">
    <property type="entry name" value="Topo_IIA_A_a_sf"/>
</dbReference>
<dbReference type="EC" id="5.6.2.2" evidence="7"/>
<feature type="site" description="Interaction with DNA" evidence="7">
    <location>
        <position position="51"/>
    </location>
</feature>
<feature type="active site" description="O-(5'-phospho-DNA)-tyrosine intermediate" evidence="7 8">
    <location>
        <position position="131"/>
    </location>
</feature>
<dbReference type="Gene3D" id="3.90.199.10">
    <property type="entry name" value="Topoisomerase II, domain 5"/>
    <property type="match status" value="1"/>
</dbReference>
<evidence type="ECO:0000256" key="4">
    <source>
        <dbReference type="ARBA" id="ARBA00023125"/>
    </source>
</evidence>
<accession>A0A094Z385</accession>
<dbReference type="GO" id="GO:0019897">
    <property type="term" value="C:extrinsic component of plasma membrane"/>
    <property type="evidence" value="ECO:0007669"/>
    <property type="project" value="UniProtKB-UniRule"/>
</dbReference>